<comment type="caution">
    <text evidence="7">The sequence shown here is derived from an EMBL/GenBank/DDBJ whole genome shotgun (WGS) entry which is preliminary data.</text>
</comment>
<feature type="domain" description="MYND-type" evidence="6">
    <location>
        <begin position="239"/>
        <end position="284"/>
    </location>
</feature>
<reference evidence="7 8" key="1">
    <citation type="submission" date="2018-11" db="EMBL/GenBank/DDBJ databases">
        <title>Genome assembly of Steccherinum ochraceum LE-BIN_3174, the white-rot fungus of the Steccherinaceae family (The Residual Polyporoid clade, Polyporales, Basidiomycota).</title>
        <authorList>
            <person name="Fedorova T.V."/>
            <person name="Glazunova O.A."/>
            <person name="Landesman E.O."/>
            <person name="Moiseenko K.V."/>
            <person name="Psurtseva N.V."/>
            <person name="Savinova O.S."/>
            <person name="Shakhova N.V."/>
            <person name="Tyazhelova T.V."/>
            <person name="Vasina D.V."/>
        </authorList>
    </citation>
    <scope>NUCLEOTIDE SEQUENCE [LARGE SCALE GENOMIC DNA]</scope>
    <source>
        <strain evidence="7 8">LE-BIN_3174</strain>
    </source>
</reference>
<name>A0A4R0RJP0_9APHY</name>
<evidence type="ECO:0000313" key="8">
    <source>
        <dbReference type="Proteomes" id="UP000292702"/>
    </source>
</evidence>
<evidence type="ECO:0000256" key="2">
    <source>
        <dbReference type="ARBA" id="ARBA00022771"/>
    </source>
</evidence>
<evidence type="ECO:0000256" key="3">
    <source>
        <dbReference type="ARBA" id="ARBA00022833"/>
    </source>
</evidence>
<evidence type="ECO:0000313" key="7">
    <source>
        <dbReference type="EMBL" id="TCD68860.1"/>
    </source>
</evidence>
<keyword evidence="2 4" id="KW-0863">Zinc-finger</keyword>
<evidence type="ECO:0000259" key="6">
    <source>
        <dbReference type="PROSITE" id="PS50865"/>
    </source>
</evidence>
<evidence type="ECO:0000256" key="5">
    <source>
        <dbReference type="SAM" id="MobiDB-lite"/>
    </source>
</evidence>
<dbReference type="AlphaFoldDB" id="A0A4R0RJP0"/>
<gene>
    <name evidence="7" type="ORF">EIP91_009574</name>
</gene>
<feature type="compositionally biased region" description="Basic and acidic residues" evidence="5">
    <location>
        <begin position="332"/>
        <end position="349"/>
    </location>
</feature>
<dbReference type="Gene3D" id="6.10.140.2220">
    <property type="match status" value="1"/>
</dbReference>
<dbReference type="InterPro" id="IPR002893">
    <property type="entry name" value="Znf_MYND"/>
</dbReference>
<organism evidence="7 8">
    <name type="scientific">Steccherinum ochraceum</name>
    <dbReference type="NCBI Taxonomy" id="92696"/>
    <lineage>
        <taxon>Eukaryota</taxon>
        <taxon>Fungi</taxon>
        <taxon>Dikarya</taxon>
        <taxon>Basidiomycota</taxon>
        <taxon>Agaricomycotina</taxon>
        <taxon>Agaricomycetes</taxon>
        <taxon>Polyporales</taxon>
        <taxon>Steccherinaceae</taxon>
        <taxon>Steccherinum</taxon>
    </lineage>
</organism>
<feature type="region of interest" description="Disordered" evidence="5">
    <location>
        <begin position="288"/>
        <end position="364"/>
    </location>
</feature>
<dbReference type="STRING" id="92696.A0A4R0RJP0"/>
<dbReference type="Proteomes" id="UP000292702">
    <property type="component" value="Unassembled WGS sequence"/>
</dbReference>
<dbReference type="PROSITE" id="PS50865">
    <property type="entry name" value="ZF_MYND_2"/>
    <property type="match status" value="1"/>
</dbReference>
<proteinExistence type="predicted"/>
<dbReference type="Pfam" id="PF01753">
    <property type="entry name" value="zf-MYND"/>
    <property type="match status" value="1"/>
</dbReference>
<keyword evidence="3" id="KW-0862">Zinc</keyword>
<protein>
    <recommendedName>
        <fullName evidence="6">MYND-type domain-containing protein</fullName>
    </recommendedName>
</protein>
<dbReference type="SUPFAM" id="SSF144232">
    <property type="entry name" value="HIT/MYND zinc finger-like"/>
    <property type="match status" value="1"/>
</dbReference>
<evidence type="ECO:0000256" key="1">
    <source>
        <dbReference type="ARBA" id="ARBA00022723"/>
    </source>
</evidence>
<keyword evidence="1" id="KW-0479">Metal-binding</keyword>
<evidence type="ECO:0000256" key="4">
    <source>
        <dbReference type="PROSITE-ProRule" id="PRU00134"/>
    </source>
</evidence>
<sequence>MAKPGDNISIADIEVPAVARGSEANADAFSEYFMFRRNCCQSHKASQDIGVINKMMLEYSQGLQQRSTQQVVASAASGNAADCLEVGVRSWCGCGTRKDKEAAMSWWTRIANPSSSSKRIRAYALSCLAFAHWDLRSTREEGPEVCNIDSVYRAASCANECAALGFVSPIVLLVGSHTQQLLADEDNLKKFPRELGHPRFKAFGDLWDVVARRESEMVKTVERREERVARMRNVYVCAAEGCGLEGTSKSGLMRCAGKCEGEGKPSYCSKECQKTDWKRHKIHCRPSTQAYTVPHPPVEDTSRPHLEVSPAEPDSDEEDSSLPTIVAPSPRTLEEHGVRDDGREVRMEIPRPGGGTTTISSRTMSPAFMKQFRDQMEKMVLEDGQSD</sequence>
<dbReference type="GO" id="GO:0008270">
    <property type="term" value="F:zinc ion binding"/>
    <property type="evidence" value="ECO:0007669"/>
    <property type="project" value="UniProtKB-KW"/>
</dbReference>
<dbReference type="EMBL" id="RWJN01000055">
    <property type="protein sequence ID" value="TCD68860.1"/>
    <property type="molecule type" value="Genomic_DNA"/>
</dbReference>
<keyword evidence="8" id="KW-1185">Reference proteome</keyword>
<feature type="compositionally biased region" description="Basic and acidic residues" evidence="5">
    <location>
        <begin position="297"/>
        <end position="306"/>
    </location>
</feature>
<dbReference type="OrthoDB" id="432970at2759"/>
<accession>A0A4R0RJP0</accession>